<keyword evidence="1" id="KW-1133">Transmembrane helix</keyword>
<dbReference type="EMBL" id="JBGOOT010000002">
    <property type="protein sequence ID" value="MEZ8194165.1"/>
    <property type="molecule type" value="Genomic_DNA"/>
</dbReference>
<proteinExistence type="predicted"/>
<dbReference type="RefSeq" id="WP_371729783.1">
    <property type="nucleotide sequence ID" value="NZ_JBGOOT010000002.1"/>
</dbReference>
<protein>
    <submittedName>
        <fullName evidence="2">DUF2850 domain-containing protein</fullName>
    </submittedName>
</protein>
<reference evidence="2 3" key="1">
    <citation type="submission" date="2024-06" db="EMBL/GenBank/DDBJ databases">
        <authorList>
            <person name="Steensen K."/>
            <person name="Seneca J."/>
            <person name="Bartlau N."/>
            <person name="Yu A.X."/>
            <person name="Polz M.F."/>
        </authorList>
    </citation>
    <scope>NUCLEOTIDE SEQUENCE [LARGE SCALE GENOMIC DNA]</scope>
    <source>
        <strain evidence="2 3">FF146</strain>
    </source>
</reference>
<accession>A0ABV4M3M6</accession>
<keyword evidence="1" id="KW-0812">Transmembrane</keyword>
<gene>
    <name evidence="2" type="ORF">ACED38_04595</name>
</gene>
<dbReference type="InterPro" id="IPR021271">
    <property type="entry name" value="DUF2850"/>
</dbReference>
<sequence>MTKTPKTKATRSSIFLIRVCFILFGSAVFSVTCYFLFSSYQDHVNPEQIYGDWIEIGAPKYQTDILNFSSKGFTHNHRLISTKFDYDGKKIHIKTNAGETTYELSGTFSSPQLLRIIPRKPRVTFIKKGYEHTIEDDQSNAIQSRGKALSEHFNASK</sequence>
<evidence type="ECO:0000313" key="3">
    <source>
        <dbReference type="Proteomes" id="UP001569153"/>
    </source>
</evidence>
<evidence type="ECO:0000256" key="1">
    <source>
        <dbReference type="SAM" id="Phobius"/>
    </source>
</evidence>
<dbReference type="Proteomes" id="UP001569153">
    <property type="component" value="Unassembled WGS sequence"/>
</dbReference>
<comment type="caution">
    <text evidence="2">The sequence shown here is derived from an EMBL/GenBank/DDBJ whole genome shotgun (WGS) entry which is preliminary data.</text>
</comment>
<keyword evidence="1" id="KW-0472">Membrane</keyword>
<evidence type="ECO:0000313" key="2">
    <source>
        <dbReference type="EMBL" id="MEZ8194165.1"/>
    </source>
</evidence>
<name>A0ABV4M3M6_9VIBR</name>
<keyword evidence="3" id="KW-1185">Reference proteome</keyword>
<organism evidence="2 3">
    <name type="scientific">Vibrio cortegadensis</name>
    <dbReference type="NCBI Taxonomy" id="1328770"/>
    <lineage>
        <taxon>Bacteria</taxon>
        <taxon>Pseudomonadati</taxon>
        <taxon>Pseudomonadota</taxon>
        <taxon>Gammaproteobacteria</taxon>
        <taxon>Vibrionales</taxon>
        <taxon>Vibrionaceae</taxon>
        <taxon>Vibrio</taxon>
    </lineage>
</organism>
<feature type="transmembrane region" description="Helical" evidence="1">
    <location>
        <begin position="12"/>
        <end position="37"/>
    </location>
</feature>
<dbReference type="Pfam" id="PF11012">
    <property type="entry name" value="DUF2850"/>
    <property type="match status" value="1"/>
</dbReference>